<evidence type="ECO:0000313" key="3">
    <source>
        <dbReference type="Proteomes" id="UP000886879"/>
    </source>
</evidence>
<feature type="chain" id="PRO_5038559427" evidence="1">
    <location>
        <begin position="22"/>
        <end position="127"/>
    </location>
</feature>
<dbReference type="AlphaFoldDB" id="A0A9D0YSR1"/>
<comment type="caution">
    <text evidence="2">The sequence shown here is derived from an EMBL/GenBank/DDBJ whole genome shotgun (WGS) entry which is preliminary data.</text>
</comment>
<evidence type="ECO:0000256" key="1">
    <source>
        <dbReference type="SAM" id="SignalP"/>
    </source>
</evidence>
<dbReference type="EMBL" id="DVFO01000054">
    <property type="protein sequence ID" value="HIQ61059.1"/>
    <property type="molecule type" value="Genomic_DNA"/>
</dbReference>
<dbReference type="InterPro" id="IPR025373">
    <property type="entry name" value="DUF4363"/>
</dbReference>
<gene>
    <name evidence="2" type="ORF">IAD31_05630</name>
</gene>
<dbReference type="Proteomes" id="UP000886879">
    <property type="component" value="Unassembled WGS sequence"/>
</dbReference>
<evidence type="ECO:0000313" key="2">
    <source>
        <dbReference type="EMBL" id="HIQ61059.1"/>
    </source>
</evidence>
<accession>A0A9D0YSR1</accession>
<name>A0A9D0YSR1_9FIRM</name>
<organism evidence="2 3">
    <name type="scientific">Candidatus Enterenecus faecium</name>
    <dbReference type="NCBI Taxonomy" id="2840780"/>
    <lineage>
        <taxon>Bacteria</taxon>
        <taxon>Bacillati</taxon>
        <taxon>Bacillota</taxon>
        <taxon>Clostridia</taxon>
        <taxon>Eubacteriales</taxon>
        <taxon>Candidatus Enterenecus</taxon>
    </lineage>
</organism>
<keyword evidence="1" id="KW-0732">Signal</keyword>
<proteinExistence type="predicted"/>
<dbReference type="Pfam" id="PF14276">
    <property type="entry name" value="DUF4363"/>
    <property type="match status" value="1"/>
</dbReference>
<protein>
    <submittedName>
        <fullName evidence="2">DUF4363 family protein</fullName>
    </submittedName>
</protein>
<sequence length="127" mass="14239">MKRLLCSVALLAALVAGCSLHVWYLSHETQALSVQLEQAGEAVQQGDWETAYGLTQKAWEAWENQMFYLHTTLHHDDIDGVSTAFQEALAILEQREQPGEYAAANARILYQLELLVEAELPSLKNIL</sequence>
<reference evidence="2" key="1">
    <citation type="submission" date="2020-10" db="EMBL/GenBank/DDBJ databases">
        <authorList>
            <person name="Gilroy R."/>
        </authorList>
    </citation>
    <scope>NUCLEOTIDE SEQUENCE</scope>
    <source>
        <strain evidence="2">ChiGjej2B2-12916</strain>
    </source>
</reference>
<reference evidence="2" key="2">
    <citation type="journal article" date="2021" name="PeerJ">
        <title>Extensive microbial diversity within the chicken gut microbiome revealed by metagenomics and culture.</title>
        <authorList>
            <person name="Gilroy R."/>
            <person name="Ravi A."/>
            <person name="Getino M."/>
            <person name="Pursley I."/>
            <person name="Horton D.L."/>
            <person name="Alikhan N.F."/>
            <person name="Baker D."/>
            <person name="Gharbi K."/>
            <person name="Hall N."/>
            <person name="Watson M."/>
            <person name="Adriaenssens E.M."/>
            <person name="Foster-Nyarko E."/>
            <person name="Jarju S."/>
            <person name="Secka A."/>
            <person name="Antonio M."/>
            <person name="Oren A."/>
            <person name="Chaudhuri R.R."/>
            <person name="La Ragione R."/>
            <person name="Hildebrand F."/>
            <person name="Pallen M.J."/>
        </authorList>
    </citation>
    <scope>NUCLEOTIDE SEQUENCE</scope>
    <source>
        <strain evidence="2">ChiGjej2B2-12916</strain>
    </source>
</reference>
<dbReference type="PROSITE" id="PS51257">
    <property type="entry name" value="PROKAR_LIPOPROTEIN"/>
    <property type="match status" value="1"/>
</dbReference>
<feature type="signal peptide" evidence="1">
    <location>
        <begin position="1"/>
        <end position="21"/>
    </location>
</feature>